<dbReference type="STRING" id="4540.A0A3L6PLE9"/>
<keyword evidence="4" id="KW-0479">Metal-binding</keyword>
<dbReference type="EMBL" id="PQIB02000016">
    <property type="protein sequence ID" value="RLM60648.1"/>
    <property type="molecule type" value="Genomic_DNA"/>
</dbReference>
<dbReference type="GO" id="GO:0000492">
    <property type="term" value="P:box C/D snoRNP assembly"/>
    <property type="evidence" value="ECO:0007669"/>
    <property type="project" value="TreeGrafter"/>
</dbReference>
<comment type="caution">
    <text evidence="16">The sequence shown here is derived from an EMBL/GenBank/DDBJ whole genome shotgun (WGS) entry which is preliminary data.</text>
</comment>
<comment type="subunit">
    <text evidence="10">Interacts with FBL, SNU13, NOP58, NUFIP1, RUVBL1, RUVBL2 and TAF9. Interacts (via HIT-type zinc finger) with the RUVBL1/RUVBL2 complex in the presence of ADP.</text>
</comment>
<dbReference type="Pfam" id="PF04438">
    <property type="entry name" value="zf-HIT"/>
    <property type="match status" value="1"/>
</dbReference>
<accession>A0A3L6PLE9</accession>
<feature type="region of interest" description="Disordered" evidence="14">
    <location>
        <begin position="452"/>
        <end position="477"/>
    </location>
</feature>
<dbReference type="InterPro" id="IPR057721">
    <property type="entry name" value="BCD1_alpha/beta"/>
</dbReference>
<evidence type="ECO:0000256" key="2">
    <source>
        <dbReference type="ARBA" id="ARBA00022517"/>
    </source>
</evidence>
<name>A0A3L6PLE9_PANMI</name>
<evidence type="ECO:0000256" key="8">
    <source>
        <dbReference type="ARBA" id="ARBA00049598"/>
    </source>
</evidence>
<evidence type="ECO:0000256" key="10">
    <source>
        <dbReference type="ARBA" id="ARBA00061949"/>
    </source>
</evidence>
<proteinExistence type="inferred from homology"/>
<evidence type="ECO:0000256" key="9">
    <source>
        <dbReference type="ARBA" id="ARBA00049654"/>
    </source>
</evidence>
<comment type="function">
    <text evidence="8">Required for box C/D snoRNAs accumulation involved in snoRNA processing, snoRNA transport to the nucleolus and ribosome biogenesis.</text>
</comment>
<dbReference type="InterPro" id="IPR007529">
    <property type="entry name" value="Znf_HIT"/>
</dbReference>
<feature type="region of interest" description="Disordered" evidence="14">
    <location>
        <begin position="1"/>
        <end position="27"/>
    </location>
</feature>
<feature type="domain" description="HIT-type" evidence="15">
    <location>
        <begin position="28"/>
        <end position="62"/>
    </location>
</feature>
<dbReference type="GO" id="GO:0000463">
    <property type="term" value="P:maturation of LSU-rRNA from tricistronic rRNA transcript (SSU-rRNA, 5.8S rRNA, LSU-rRNA)"/>
    <property type="evidence" value="ECO:0007669"/>
    <property type="project" value="TreeGrafter"/>
</dbReference>
<evidence type="ECO:0000256" key="6">
    <source>
        <dbReference type="ARBA" id="ARBA00022833"/>
    </source>
</evidence>
<comment type="similarity">
    <text evidence="9">Belongs to the BCD1 family.</text>
</comment>
<keyword evidence="3" id="KW-0597">Phosphoprotein</keyword>
<dbReference type="PANTHER" id="PTHR13483:SF3">
    <property type="entry name" value="BOX C_D SNORNA PROTEIN 1"/>
    <property type="match status" value="1"/>
</dbReference>
<evidence type="ECO:0000256" key="5">
    <source>
        <dbReference type="ARBA" id="ARBA00022771"/>
    </source>
</evidence>
<sequence length="558" mass="62432">MEEDREEPPPAENASSSGGGPGKKGSPCEECGEQPWKYRCPGCARLTCSLPCVQAHKRRTACTGKRARTDPVPLAQFDDNQLISDYNFLEETKQARESAHRLIGGFGRNFGGQGGAQLPSWLFFLRKAAQRRGIRLYFLPRGMARREQNRSRHNHRFTESRLCRKDCIYWTLEWKFNSADVVLTDHEIDEHTTLLSLLEKHLSPGPWKDQLTQYRNTELRDLKLFIQKSAKESESPYRLLNIEEPLRPQLRGILVVEYPTIKVFLPSDSCDFEVEKVANKLVKDGKTTGSTTDDPPVEGNKFHEEEIEEGEFSPETEIIDLKDCGPPSASKLAAAEVTGESRRDNNVDSSVLSYPSSQALHGQQKELNQYRKMSSNGSSGGTETKSLMEVCPLGTEKARESELSSKGNIVDLKEHGTSYPGSLMEAEGATLSKIDIKTDTLVTSSINILAPDGAIGPQHEHSQQSRRTPSSTPEALKRKSCMKVYPLDFDDNIGGLFPEVPDLAFEQEMMDNYPELFGDMDVDDFLSCDFEMMTGDKSVEAMSGLLWDDLEEGEIPTM</sequence>
<evidence type="ECO:0000256" key="4">
    <source>
        <dbReference type="ARBA" id="ARBA00022723"/>
    </source>
</evidence>
<feature type="compositionally biased region" description="Acidic residues" evidence="14">
    <location>
        <begin position="305"/>
        <end position="318"/>
    </location>
</feature>
<evidence type="ECO:0000256" key="13">
    <source>
        <dbReference type="PROSITE-ProRule" id="PRU00453"/>
    </source>
</evidence>
<dbReference type="OrthoDB" id="272357at2759"/>
<evidence type="ECO:0000256" key="14">
    <source>
        <dbReference type="SAM" id="MobiDB-lite"/>
    </source>
</evidence>
<evidence type="ECO:0000256" key="1">
    <source>
        <dbReference type="ARBA" id="ARBA00022499"/>
    </source>
</evidence>
<dbReference type="GO" id="GO:0070761">
    <property type="term" value="C:pre-snoRNP complex"/>
    <property type="evidence" value="ECO:0007669"/>
    <property type="project" value="TreeGrafter"/>
</dbReference>
<feature type="region of interest" description="Disordered" evidence="14">
    <location>
        <begin position="284"/>
        <end position="365"/>
    </location>
</feature>
<dbReference type="InterPro" id="IPR051639">
    <property type="entry name" value="BCD1"/>
</dbReference>
<dbReference type="Gene3D" id="3.30.60.190">
    <property type="match status" value="1"/>
</dbReference>
<keyword evidence="6" id="KW-0862">Zinc</keyword>
<keyword evidence="1" id="KW-1017">Isopeptide bond</keyword>
<feature type="compositionally biased region" description="Polar residues" evidence="14">
    <location>
        <begin position="347"/>
        <end position="365"/>
    </location>
</feature>
<evidence type="ECO:0000256" key="7">
    <source>
        <dbReference type="ARBA" id="ARBA00022843"/>
    </source>
</evidence>
<dbReference type="PANTHER" id="PTHR13483">
    <property type="entry name" value="BOX C_D SNORNA PROTEIN 1-RELATED"/>
    <property type="match status" value="1"/>
</dbReference>
<dbReference type="GO" id="GO:0008270">
    <property type="term" value="F:zinc ion binding"/>
    <property type="evidence" value="ECO:0007669"/>
    <property type="project" value="UniProtKB-UniRule"/>
</dbReference>
<dbReference type="CDD" id="cd23023">
    <property type="entry name" value="zf-HIT_BCD1"/>
    <property type="match status" value="1"/>
</dbReference>
<evidence type="ECO:0000256" key="11">
    <source>
        <dbReference type="ARBA" id="ARBA00068630"/>
    </source>
</evidence>
<dbReference type="GO" id="GO:0005634">
    <property type="term" value="C:nucleus"/>
    <property type="evidence" value="ECO:0007669"/>
    <property type="project" value="TreeGrafter"/>
</dbReference>
<protein>
    <recommendedName>
        <fullName evidence="11">Box C/D snoRNA protein 1</fullName>
    </recommendedName>
    <alternativeName>
        <fullName evidence="12">Zinc finger HIT domain-containing protein 6</fullName>
    </alternativeName>
</protein>
<evidence type="ECO:0000259" key="15">
    <source>
        <dbReference type="PROSITE" id="PS51083"/>
    </source>
</evidence>
<keyword evidence="2" id="KW-0690">Ribosome biogenesis</keyword>
<gene>
    <name evidence="16" type="ORF">C2845_PM14G12110</name>
</gene>
<dbReference type="GO" id="GO:0048254">
    <property type="term" value="P:snoRNA localization"/>
    <property type="evidence" value="ECO:0007669"/>
    <property type="project" value="TreeGrafter"/>
</dbReference>
<organism evidence="16 17">
    <name type="scientific">Panicum miliaceum</name>
    <name type="common">Proso millet</name>
    <name type="synonym">Broomcorn millet</name>
    <dbReference type="NCBI Taxonomy" id="4540"/>
    <lineage>
        <taxon>Eukaryota</taxon>
        <taxon>Viridiplantae</taxon>
        <taxon>Streptophyta</taxon>
        <taxon>Embryophyta</taxon>
        <taxon>Tracheophyta</taxon>
        <taxon>Spermatophyta</taxon>
        <taxon>Magnoliopsida</taxon>
        <taxon>Liliopsida</taxon>
        <taxon>Poales</taxon>
        <taxon>Poaceae</taxon>
        <taxon>PACMAD clade</taxon>
        <taxon>Panicoideae</taxon>
        <taxon>Panicodae</taxon>
        <taxon>Paniceae</taxon>
        <taxon>Panicinae</taxon>
        <taxon>Panicum</taxon>
        <taxon>Panicum sect. Panicum</taxon>
    </lineage>
</organism>
<keyword evidence="5 13" id="KW-0863">Zinc-finger</keyword>
<keyword evidence="17" id="KW-1185">Reference proteome</keyword>
<dbReference type="Proteomes" id="UP000275267">
    <property type="component" value="Unassembled WGS sequence"/>
</dbReference>
<evidence type="ECO:0000313" key="17">
    <source>
        <dbReference type="Proteomes" id="UP000275267"/>
    </source>
</evidence>
<evidence type="ECO:0000256" key="12">
    <source>
        <dbReference type="ARBA" id="ARBA00077531"/>
    </source>
</evidence>
<dbReference type="SUPFAM" id="SSF144232">
    <property type="entry name" value="HIT/MYND zinc finger-like"/>
    <property type="match status" value="1"/>
</dbReference>
<evidence type="ECO:0000313" key="16">
    <source>
        <dbReference type="EMBL" id="RLM60648.1"/>
    </source>
</evidence>
<dbReference type="FunFam" id="3.30.60.190:FF:000001">
    <property type="entry name" value="box C/D snoRNA protein 1"/>
    <property type="match status" value="1"/>
</dbReference>
<keyword evidence="7" id="KW-0832">Ubl conjugation</keyword>
<evidence type="ECO:0000256" key="3">
    <source>
        <dbReference type="ARBA" id="ARBA00022553"/>
    </source>
</evidence>
<reference evidence="17" key="1">
    <citation type="journal article" date="2019" name="Nat. Commun.">
        <title>The genome of broomcorn millet.</title>
        <authorList>
            <person name="Zou C."/>
            <person name="Miki D."/>
            <person name="Li D."/>
            <person name="Tang Q."/>
            <person name="Xiao L."/>
            <person name="Rajput S."/>
            <person name="Deng P."/>
            <person name="Jia W."/>
            <person name="Huang R."/>
            <person name="Zhang M."/>
            <person name="Sun Y."/>
            <person name="Hu J."/>
            <person name="Fu X."/>
            <person name="Schnable P.S."/>
            <person name="Li F."/>
            <person name="Zhang H."/>
            <person name="Feng B."/>
            <person name="Zhu X."/>
            <person name="Liu R."/>
            <person name="Schnable J.C."/>
            <person name="Zhu J.-K."/>
            <person name="Zhang H."/>
        </authorList>
    </citation>
    <scope>NUCLEOTIDE SEQUENCE [LARGE SCALE GENOMIC DNA]</scope>
</reference>
<dbReference type="AlphaFoldDB" id="A0A3L6PLE9"/>
<dbReference type="PROSITE" id="PS51083">
    <property type="entry name" value="ZF_HIT"/>
    <property type="match status" value="1"/>
</dbReference>
<dbReference type="Pfam" id="PF25790">
    <property type="entry name" value="BCD1"/>
    <property type="match status" value="1"/>
</dbReference>